<name>A0ABW4NIB7_9SPHN</name>
<sequence length="264" mass="29351">MTTHKMIPEFYDLGRDPSRSESLDRIDAQLDRLKCLIGRKSELRIKDGNQILLEFAKSPDPLTGHRWLEVQFDDEGDGVTMEMMGSSLHREFIVPTSLSLCLPDPVPDLDDPRAKAIAVAAAIHDAAKMHVAHLRTAQLEPASVDDGELPPYCESDAAAAFLEDWWGLPPGTPIQADFACPCGRQAAFWSVDLDRTFDRVRNDAALPTVMIFDTKALEIKGWYTDQLVMSQASISLEVPDAIEMMRQAASPAVERLRAAHQDRP</sequence>
<dbReference type="EMBL" id="JBHUFC010000023">
    <property type="protein sequence ID" value="MFD1789598.1"/>
    <property type="molecule type" value="Genomic_DNA"/>
</dbReference>
<accession>A0ABW4NIB7</accession>
<protein>
    <submittedName>
        <fullName evidence="1">Uncharacterized protein</fullName>
    </submittedName>
</protein>
<evidence type="ECO:0000313" key="2">
    <source>
        <dbReference type="Proteomes" id="UP001597283"/>
    </source>
</evidence>
<dbReference type="Proteomes" id="UP001597283">
    <property type="component" value="Unassembled WGS sequence"/>
</dbReference>
<reference evidence="2" key="1">
    <citation type="journal article" date="2019" name="Int. J. Syst. Evol. Microbiol.">
        <title>The Global Catalogue of Microorganisms (GCM) 10K type strain sequencing project: providing services to taxonomists for standard genome sequencing and annotation.</title>
        <authorList>
            <consortium name="The Broad Institute Genomics Platform"/>
            <consortium name="The Broad Institute Genome Sequencing Center for Infectious Disease"/>
            <person name="Wu L."/>
            <person name="Ma J."/>
        </authorList>
    </citation>
    <scope>NUCLEOTIDE SEQUENCE [LARGE SCALE GENOMIC DNA]</scope>
    <source>
        <strain evidence="2">Q85</strain>
    </source>
</reference>
<keyword evidence="2" id="KW-1185">Reference proteome</keyword>
<evidence type="ECO:0000313" key="1">
    <source>
        <dbReference type="EMBL" id="MFD1789598.1"/>
    </source>
</evidence>
<organism evidence="1 2">
    <name type="scientific">Sphingomonas floccifaciens</name>
    <dbReference type="NCBI Taxonomy" id="1844115"/>
    <lineage>
        <taxon>Bacteria</taxon>
        <taxon>Pseudomonadati</taxon>
        <taxon>Pseudomonadota</taxon>
        <taxon>Alphaproteobacteria</taxon>
        <taxon>Sphingomonadales</taxon>
        <taxon>Sphingomonadaceae</taxon>
        <taxon>Sphingomonas</taxon>
    </lineage>
</organism>
<gene>
    <name evidence="1" type="ORF">ACFSC3_18750</name>
</gene>
<proteinExistence type="predicted"/>
<comment type="caution">
    <text evidence="1">The sequence shown here is derived from an EMBL/GenBank/DDBJ whole genome shotgun (WGS) entry which is preliminary data.</text>
</comment>
<dbReference type="RefSeq" id="WP_380941657.1">
    <property type="nucleotide sequence ID" value="NZ_JBHUFC010000023.1"/>
</dbReference>